<feature type="compositionally biased region" description="Low complexity" evidence="6">
    <location>
        <begin position="711"/>
        <end position="727"/>
    </location>
</feature>
<dbReference type="GO" id="GO:0003677">
    <property type="term" value="F:DNA binding"/>
    <property type="evidence" value="ECO:0007669"/>
    <property type="project" value="InterPro"/>
</dbReference>
<feature type="compositionally biased region" description="Low complexity" evidence="6">
    <location>
        <begin position="825"/>
        <end position="842"/>
    </location>
</feature>
<dbReference type="EMBL" id="QVQW01000079">
    <property type="protein sequence ID" value="RKU41271.1"/>
    <property type="molecule type" value="Genomic_DNA"/>
</dbReference>
<keyword evidence="3" id="KW-0805">Transcription regulation</keyword>
<dbReference type="InterPro" id="IPR001138">
    <property type="entry name" value="Zn2Cys6_DnaBD"/>
</dbReference>
<dbReference type="CDD" id="cd00067">
    <property type="entry name" value="GAL4"/>
    <property type="match status" value="1"/>
</dbReference>
<evidence type="ECO:0000313" key="9">
    <source>
        <dbReference type="Proteomes" id="UP000275385"/>
    </source>
</evidence>
<feature type="region of interest" description="Disordered" evidence="6">
    <location>
        <begin position="706"/>
        <end position="806"/>
    </location>
</feature>
<dbReference type="GO" id="GO:0005634">
    <property type="term" value="C:nucleus"/>
    <property type="evidence" value="ECO:0007669"/>
    <property type="project" value="UniProtKB-SubCell"/>
</dbReference>
<dbReference type="AlphaFoldDB" id="A0A420Y015"/>
<dbReference type="SMART" id="SM00066">
    <property type="entry name" value="GAL4"/>
    <property type="match status" value="1"/>
</dbReference>
<dbReference type="Pfam" id="PF00172">
    <property type="entry name" value="Zn_clus"/>
    <property type="match status" value="1"/>
</dbReference>
<dbReference type="Proteomes" id="UP000275385">
    <property type="component" value="Unassembled WGS sequence"/>
</dbReference>
<proteinExistence type="predicted"/>
<feature type="compositionally biased region" description="Low complexity" evidence="6">
    <location>
        <begin position="739"/>
        <end position="752"/>
    </location>
</feature>
<dbReference type="PANTHER" id="PTHR47338">
    <property type="entry name" value="ZN(II)2CYS6 TRANSCRIPTION FACTOR (EUROFUNG)-RELATED"/>
    <property type="match status" value="1"/>
</dbReference>
<evidence type="ECO:0000256" key="3">
    <source>
        <dbReference type="ARBA" id="ARBA00023015"/>
    </source>
</evidence>
<gene>
    <name evidence="8" type="ORF">DL546_004789</name>
</gene>
<dbReference type="InterPro" id="IPR050815">
    <property type="entry name" value="TF_fung"/>
</dbReference>
<dbReference type="GO" id="GO:0000981">
    <property type="term" value="F:DNA-binding transcription factor activity, RNA polymerase II-specific"/>
    <property type="evidence" value="ECO:0007669"/>
    <property type="project" value="InterPro"/>
</dbReference>
<keyword evidence="4" id="KW-0804">Transcription</keyword>
<dbReference type="InterPro" id="IPR036864">
    <property type="entry name" value="Zn2-C6_fun-type_DNA-bd_sf"/>
</dbReference>
<dbReference type="SUPFAM" id="SSF57701">
    <property type="entry name" value="Zn2/Cys6 DNA-binding domain"/>
    <property type="match status" value="1"/>
</dbReference>
<dbReference type="Pfam" id="PF04082">
    <property type="entry name" value="Fungal_trans"/>
    <property type="match status" value="1"/>
</dbReference>
<evidence type="ECO:0000256" key="1">
    <source>
        <dbReference type="ARBA" id="ARBA00004123"/>
    </source>
</evidence>
<dbReference type="InterPro" id="IPR007219">
    <property type="entry name" value="XnlR_reg_dom"/>
</dbReference>
<comment type="caution">
    <text evidence="8">The sequence shown here is derived from an EMBL/GenBank/DDBJ whole genome shotgun (WGS) entry which is preliminary data.</text>
</comment>
<dbReference type="SMART" id="SM00906">
    <property type="entry name" value="Fungal_trans"/>
    <property type="match status" value="1"/>
</dbReference>
<dbReference type="GO" id="GO:0008270">
    <property type="term" value="F:zinc ion binding"/>
    <property type="evidence" value="ECO:0007669"/>
    <property type="project" value="InterPro"/>
</dbReference>
<feature type="compositionally biased region" description="Low complexity" evidence="6">
    <location>
        <begin position="790"/>
        <end position="801"/>
    </location>
</feature>
<reference evidence="8 9" key="1">
    <citation type="submission" date="2018-08" db="EMBL/GenBank/DDBJ databases">
        <title>Draft genome of the lignicolous fungus Coniochaeta pulveracea.</title>
        <authorList>
            <person name="Borstlap C.J."/>
            <person name="De Witt R.N."/>
            <person name="Botha A."/>
            <person name="Volschenk H."/>
        </authorList>
    </citation>
    <scope>NUCLEOTIDE SEQUENCE [LARGE SCALE GENOMIC DNA]</scope>
    <source>
        <strain evidence="8 9">CAB683</strain>
    </source>
</reference>
<dbReference type="GO" id="GO:0006351">
    <property type="term" value="P:DNA-templated transcription"/>
    <property type="evidence" value="ECO:0007669"/>
    <property type="project" value="InterPro"/>
</dbReference>
<evidence type="ECO:0000259" key="7">
    <source>
        <dbReference type="PROSITE" id="PS50048"/>
    </source>
</evidence>
<dbReference type="PROSITE" id="PS50048">
    <property type="entry name" value="ZN2_CY6_FUNGAL_2"/>
    <property type="match status" value="1"/>
</dbReference>
<accession>A0A420Y015</accession>
<keyword evidence="5" id="KW-0539">Nucleus</keyword>
<dbReference type="OrthoDB" id="4456959at2759"/>
<feature type="compositionally biased region" description="Polar residues" evidence="6">
    <location>
        <begin position="846"/>
        <end position="857"/>
    </location>
</feature>
<comment type="subcellular location">
    <subcellularLocation>
        <location evidence="1">Nucleus</location>
    </subcellularLocation>
</comment>
<sequence>MLDMGNHDRAAALVGSLARHEVQLGDRTKTESEIDGNGADASWLVGSNRLRADFHDNRIISEREVPTGRSVTFAGGSATEKHPEVLSCVTCRARKLKCDREKPTCARCAKLKTDCVYPESRRKPASKRRNVRELEARLAQVEGLLKEVGKAKATPAVVTTTTKPAACVPDPIDVVNGCNITLQPSDPSPELDINDAWAGDDFEFDVAGQLFGDNIPPVDLVPESWASTTVNPTFDGLDNAFCGGELFGLGQFETLPPAEWIEELHELYFAKQQLMIPIIHKGRYLQSFYSAPHKRPPMGLQYAIWAMASNCDDKYKSYHDVFLQRARQYMEADEVKGYGEHFLTVGHAQAWALIATDEARCMNFMRACMSSARCSKLVMMMGLHRLDDNANTYDSPITSMFPPPADWIELEERRRILWGAFCFDSHASISTGFPNVLDHTEITTHLPASEEAFNSGNEERTPPLHDVFSLGNYSTFAGAIIVCHLFNQILRHVHRPTPYDQPDDVENGKFWMRHRDLDNTLSNAFMFLPERFRLPKNLRNPTAVQINLNLHAAVICLHNAACDKADQFKLPGHLKKASLDRLSTAAQEIVNIMKLTAHISLGMKSPLSALSIYCAASVYVYLATDTKGACNSANLEFLLNCMAAVGQDHFITRAFLHQAIQDIKVNNLNVPFALDKWSHLGYNLPPAAAATKHSIPLLARSPVSRGTQCHSASAKPPATTASAPPDSESSKHNPFQKTGASGFRGAAGFGHVFGEEEEGENTCTGAKRKRTTTGNQSAPSTRPPADPVQATSAATSPWPSSKTNANSTTWEGFAARMRLAHRARSSPSSSPASSGLSSATTGGETMDQQPSLTVQQQEEMECFLQGESIWDIEAGEPKLREGPHAHGFFAVFPQ</sequence>
<feature type="domain" description="Zn(2)-C6 fungal-type" evidence="7">
    <location>
        <begin position="87"/>
        <end position="117"/>
    </location>
</feature>
<evidence type="ECO:0000256" key="4">
    <source>
        <dbReference type="ARBA" id="ARBA00023163"/>
    </source>
</evidence>
<organism evidence="8 9">
    <name type="scientific">Coniochaeta pulveracea</name>
    <dbReference type="NCBI Taxonomy" id="177199"/>
    <lineage>
        <taxon>Eukaryota</taxon>
        <taxon>Fungi</taxon>
        <taxon>Dikarya</taxon>
        <taxon>Ascomycota</taxon>
        <taxon>Pezizomycotina</taxon>
        <taxon>Sordariomycetes</taxon>
        <taxon>Sordariomycetidae</taxon>
        <taxon>Coniochaetales</taxon>
        <taxon>Coniochaetaceae</taxon>
        <taxon>Coniochaeta</taxon>
    </lineage>
</organism>
<evidence type="ECO:0000313" key="8">
    <source>
        <dbReference type="EMBL" id="RKU41271.1"/>
    </source>
</evidence>
<keyword evidence="2" id="KW-0479">Metal-binding</keyword>
<feature type="region of interest" description="Disordered" evidence="6">
    <location>
        <begin position="820"/>
        <end position="857"/>
    </location>
</feature>
<dbReference type="PANTHER" id="PTHR47338:SF10">
    <property type="entry name" value="TRANSCRIPTION FACTOR DOMAIN-CONTAINING PROTEIN-RELATED"/>
    <property type="match status" value="1"/>
</dbReference>
<dbReference type="CDD" id="cd12148">
    <property type="entry name" value="fungal_TF_MHR"/>
    <property type="match status" value="1"/>
</dbReference>
<dbReference type="Gene3D" id="4.10.240.10">
    <property type="entry name" value="Zn(2)-C6 fungal-type DNA-binding domain"/>
    <property type="match status" value="1"/>
</dbReference>
<dbReference type="PROSITE" id="PS00463">
    <property type="entry name" value="ZN2_CY6_FUNGAL_1"/>
    <property type="match status" value="1"/>
</dbReference>
<evidence type="ECO:0000256" key="5">
    <source>
        <dbReference type="ARBA" id="ARBA00023242"/>
    </source>
</evidence>
<evidence type="ECO:0000256" key="6">
    <source>
        <dbReference type="SAM" id="MobiDB-lite"/>
    </source>
</evidence>
<keyword evidence="9" id="KW-1185">Reference proteome</keyword>
<name>A0A420Y015_9PEZI</name>
<protein>
    <recommendedName>
        <fullName evidence="7">Zn(2)-C6 fungal-type domain-containing protein</fullName>
    </recommendedName>
</protein>
<dbReference type="STRING" id="177199.A0A420Y015"/>
<evidence type="ECO:0000256" key="2">
    <source>
        <dbReference type="ARBA" id="ARBA00022723"/>
    </source>
</evidence>